<accession>A0A9J6G5P5</accession>
<keyword evidence="2" id="KW-1185">Reference proteome</keyword>
<organism evidence="1 2">
    <name type="scientific">Haemaphysalis longicornis</name>
    <name type="common">Bush tick</name>
    <dbReference type="NCBI Taxonomy" id="44386"/>
    <lineage>
        <taxon>Eukaryota</taxon>
        <taxon>Metazoa</taxon>
        <taxon>Ecdysozoa</taxon>
        <taxon>Arthropoda</taxon>
        <taxon>Chelicerata</taxon>
        <taxon>Arachnida</taxon>
        <taxon>Acari</taxon>
        <taxon>Parasitiformes</taxon>
        <taxon>Ixodida</taxon>
        <taxon>Ixodoidea</taxon>
        <taxon>Ixodidae</taxon>
        <taxon>Haemaphysalinae</taxon>
        <taxon>Haemaphysalis</taxon>
    </lineage>
</organism>
<dbReference type="OMA" id="RFMIVED"/>
<dbReference type="Proteomes" id="UP000821853">
    <property type="component" value="Chromosome 3"/>
</dbReference>
<evidence type="ECO:0000313" key="2">
    <source>
        <dbReference type="Proteomes" id="UP000821853"/>
    </source>
</evidence>
<reference evidence="1 2" key="1">
    <citation type="journal article" date="2020" name="Cell">
        <title>Large-Scale Comparative Analyses of Tick Genomes Elucidate Their Genetic Diversity and Vector Capacities.</title>
        <authorList>
            <consortium name="Tick Genome and Microbiome Consortium (TIGMIC)"/>
            <person name="Jia N."/>
            <person name="Wang J."/>
            <person name="Shi W."/>
            <person name="Du L."/>
            <person name="Sun Y."/>
            <person name="Zhan W."/>
            <person name="Jiang J.F."/>
            <person name="Wang Q."/>
            <person name="Zhang B."/>
            <person name="Ji P."/>
            <person name="Bell-Sakyi L."/>
            <person name="Cui X.M."/>
            <person name="Yuan T.T."/>
            <person name="Jiang B.G."/>
            <person name="Yang W.F."/>
            <person name="Lam T.T."/>
            <person name="Chang Q.C."/>
            <person name="Ding S.J."/>
            <person name="Wang X.J."/>
            <person name="Zhu J.G."/>
            <person name="Ruan X.D."/>
            <person name="Zhao L."/>
            <person name="Wei J.T."/>
            <person name="Ye R.Z."/>
            <person name="Que T.C."/>
            <person name="Du C.H."/>
            <person name="Zhou Y.H."/>
            <person name="Cheng J.X."/>
            <person name="Dai P.F."/>
            <person name="Guo W.B."/>
            <person name="Han X.H."/>
            <person name="Huang E.J."/>
            <person name="Li L.F."/>
            <person name="Wei W."/>
            <person name="Gao Y.C."/>
            <person name="Liu J.Z."/>
            <person name="Shao H.Z."/>
            <person name="Wang X."/>
            <person name="Wang C.C."/>
            <person name="Yang T.C."/>
            <person name="Huo Q.B."/>
            <person name="Li W."/>
            <person name="Chen H.Y."/>
            <person name="Chen S.E."/>
            <person name="Zhou L.G."/>
            <person name="Ni X.B."/>
            <person name="Tian J.H."/>
            <person name="Sheng Y."/>
            <person name="Liu T."/>
            <person name="Pan Y.S."/>
            <person name="Xia L.Y."/>
            <person name="Li J."/>
            <person name="Zhao F."/>
            <person name="Cao W.C."/>
        </authorList>
    </citation>
    <scope>NUCLEOTIDE SEQUENCE [LARGE SCALE GENOMIC DNA]</scope>
    <source>
        <strain evidence="1">HaeL-2018</strain>
    </source>
</reference>
<sequence length="78" mass="8671">MATGRNGSARARFHLGDDLALLRQVLLLNPFRDASKWEAVAGVLKEVTGKVFSARSVRDRCDLLLAQYSANDRANLRK</sequence>
<dbReference type="VEuPathDB" id="VectorBase:HLOH_063622"/>
<gene>
    <name evidence="1" type="ORF">HPB48_007905</name>
</gene>
<evidence type="ECO:0000313" key="1">
    <source>
        <dbReference type="EMBL" id="KAH9370834.1"/>
    </source>
</evidence>
<comment type="caution">
    <text evidence="1">The sequence shown here is derived from an EMBL/GenBank/DDBJ whole genome shotgun (WGS) entry which is preliminary data.</text>
</comment>
<dbReference type="OrthoDB" id="6516567at2759"/>
<proteinExistence type="predicted"/>
<dbReference type="AlphaFoldDB" id="A0A9J6G5P5"/>
<name>A0A9J6G5P5_HAELO</name>
<dbReference type="EMBL" id="JABSTR010000005">
    <property type="protein sequence ID" value="KAH9370834.1"/>
    <property type="molecule type" value="Genomic_DNA"/>
</dbReference>
<protein>
    <submittedName>
        <fullName evidence="1">Uncharacterized protein</fullName>
    </submittedName>
</protein>
<dbReference type="PANTHER" id="PTHR37558:SF1">
    <property type="entry name" value="HTH CENPB-TYPE DOMAIN-CONTAINING PROTEIN"/>
    <property type="match status" value="1"/>
</dbReference>
<dbReference type="PANTHER" id="PTHR37558">
    <property type="entry name" value="HTH CENPB-TYPE DOMAIN-CONTAINING PROTEIN"/>
    <property type="match status" value="1"/>
</dbReference>